<evidence type="ECO:0000313" key="1">
    <source>
        <dbReference type="EMBL" id="KAG6462790.1"/>
    </source>
</evidence>
<protein>
    <recommendedName>
        <fullName evidence="3">Endonuclease-reverse transcriptase</fullName>
    </recommendedName>
</protein>
<gene>
    <name evidence="1" type="ORF">O3G_MSEX013475</name>
</gene>
<keyword evidence="2" id="KW-1185">Reference proteome</keyword>
<evidence type="ECO:0008006" key="3">
    <source>
        <dbReference type="Google" id="ProtNLM"/>
    </source>
</evidence>
<reference evidence="1" key="1">
    <citation type="journal article" date="2016" name="Insect Biochem. Mol. Biol.">
        <title>Multifaceted biological insights from a draft genome sequence of the tobacco hornworm moth, Manduca sexta.</title>
        <authorList>
            <person name="Kanost M.R."/>
            <person name="Arrese E.L."/>
            <person name="Cao X."/>
            <person name="Chen Y.R."/>
            <person name="Chellapilla S."/>
            <person name="Goldsmith M.R."/>
            <person name="Grosse-Wilde E."/>
            <person name="Heckel D.G."/>
            <person name="Herndon N."/>
            <person name="Jiang H."/>
            <person name="Papanicolaou A."/>
            <person name="Qu J."/>
            <person name="Soulages J.L."/>
            <person name="Vogel H."/>
            <person name="Walters J."/>
            <person name="Waterhouse R.M."/>
            <person name="Ahn S.J."/>
            <person name="Almeida F.C."/>
            <person name="An C."/>
            <person name="Aqrawi P."/>
            <person name="Bretschneider A."/>
            <person name="Bryant W.B."/>
            <person name="Bucks S."/>
            <person name="Chao H."/>
            <person name="Chevignon G."/>
            <person name="Christen J.M."/>
            <person name="Clarke D.F."/>
            <person name="Dittmer N.T."/>
            <person name="Ferguson L.C.F."/>
            <person name="Garavelou S."/>
            <person name="Gordon K.H.J."/>
            <person name="Gunaratna R.T."/>
            <person name="Han Y."/>
            <person name="Hauser F."/>
            <person name="He Y."/>
            <person name="Heidel-Fischer H."/>
            <person name="Hirsh A."/>
            <person name="Hu Y."/>
            <person name="Jiang H."/>
            <person name="Kalra D."/>
            <person name="Klinner C."/>
            <person name="Konig C."/>
            <person name="Kovar C."/>
            <person name="Kroll A.R."/>
            <person name="Kuwar S.S."/>
            <person name="Lee S.L."/>
            <person name="Lehman R."/>
            <person name="Li K."/>
            <person name="Li Z."/>
            <person name="Liang H."/>
            <person name="Lovelace S."/>
            <person name="Lu Z."/>
            <person name="Mansfield J.H."/>
            <person name="McCulloch K.J."/>
            <person name="Mathew T."/>
            <person name="Morton B."/>
            <person name="Muzny D.M."/>
            <person name="Neunemann D."/>
            <person name="Ongeri F."/>
            <person name="Pauchet Y."/>
            <person name="Pu L.L."/>
            <person name="Pyrousis I."/>
            <person name="Rao X.J."/>
            <person name="Redding A."/>
            <person name="Roesel C."/>
            <person name="Sanchez-Gracia A."/>
            <person name="Schaack S."/>
            <person name="Shukla A."/>
            <person name="Tetreau G."/>
            <person name="Wang Y."/>
            <person name="Xiong G.H."/>
            <person name="Traut W."/>
            <person name="Walsh T.K."/>
            <person name="Worley K.C."/>
            <person name="Wu D."/>
            <person name="Wu W."/>
            <person name="Wu Y.Q."/>
            <person name="Zhang X."/>
            <person name="Zou Z."/>
            <person name="Zucker H."/>
            <person name="Briscoe A.D."/>
            <person name="Burmester T."/>
            <person name="Clem R.J."/>
            <person name="Feyereisen R."/>
            <person name="Grimmelikhuijzen C.J.P."/>
            <person name="Hamodrakas S.J."/>
            <person name="Hansson B.S."/>
            <person name="Huguet E."/>
            <person name="Jermiin L.S."/>
            <person name="Lan Q."/>
            <person name="Lehman H.K."/>
            <person name="Lorenzen M."/>
            <person name="Merzendorfer H."/>
            <person name="Michalopoulos I."/>
            <person name="Morton D.B."/>
            <person name="Muthukrishnan S."/>
            <person name="Oakeshott J.G."/>
            <person name="Palmer W."/>
            <person name="Park Y."/>
            <person name="Passarelli A.L."/>
            <person name="Rozas J."/>
            <person name="Schwartz L.M."/>
            <person name="Smith W."/>
            <person name="Southgate A."/>
            <person name="Vilcinskas A."/>
            <person name="Vogt R."/>
            <person name="Wang P."/>
            <person name="Werren J."/>
            <person name="Yu X.Q."/>
            <person name="Zhou J.J."/>
            <person name="Brown S.J."/>
            <person name="Scherer S.E."/>
            <person name="Richards S."/>
            <person name="Blissard G.W."/>
        </authorList>
    </citation>
    <scope>NUCLEOTIDE SEQUENCE</scope>
</reference>
<dbReference type="Proteomes" id="UP000791440">
    <property type="component" value="Unassembled WGS sequence"/>
</dbReference>
<proteinExistence type="predicted"/>
<dbReference type="EMBL" id="JH668890">
    <property type="protein sequence ID" value="KAG6462790.1"/>
    <property type="molecule type" value="Genomic_DNA"/>
</dbReference>
<dbReference type="AlphaFoldDB" id="A0A921ZSA5"/>
<evidence type="ECO:0000313" key="2">
    <source>
        <dbReference type="Proteomes" id="UP000791440"/>
    </source>
</evidence>
<sequence>MERSILNIKLKDKIKLINIRNKTKVIDVPYTVKKLKWEWAGHMLRNSKNKWTKDVTMWYSRDGKRRQGRQNIRWEDDIKKIAGPTWQRKAANRKLWKTLGEAYAKGQADNNVTGVEK</sequence>
<organism evidence="1 2">
    <name type="scientific">Manduca sexta</name>
    <name type="common">Tobacco hawkmoth</name>
    <name type="synonym">Tobacco hornworm</name>
    <dbReference type="NCBI Taxonomy" id="7130"/>
    <lineage>
        <taxon>Eukaryota</taxon>
        <taxon>Metazoa</taxon>
        <taxon>Ecdysozoa</taxon>
        <taxon>Arthropoda</taxon>
        <taxon>Hexapoda</taxon>
        <taxon>Insecta</taxon>
        <taxon>Pterygota</taxon>
        <taxon>Neoptera</taxon>
        <taxon>Endopterygota</taxon>
        <taxon>Lepidoptera</taxon>
        <taxon>Glossata</taxon>
        <taxon>Ditrysia</taxon>
        <taxon>Bombycoidea</taxon>
        <taxon>Sphingidae</taxon>
        <taxon>Sphinginae</taxon>
        <taxon>Sphingini</taxon>
        <taxon>Manduca</taxon>
    </lineage>
</organism>
<name>A0A921ZSA5_MANSE</name>
<accession>A0A921ZSA5</accession>
<reference evidence="1" key="2">
    <citation type="submission" date="2020-12" db="EMBL/GenBank/DDBJ databases">
        <authorList>
            <person name="Kanost M."/>
        </authorList>
    </citation>
    <scope>NUCLEOTIDE SEQUENCE</scope>
</reference>
<comment type="caution">
    <text evidence="1">The sequence shown here is derived from an EMBL/GenBank/DDBJ whole genome shotgun (WGS) entry which is preliminary data.</text>
</comment>